<feature type="chain" id="PRO_5018700513" evidence="4">
    <location>
        <begin position="21"/>
        <end position="377"/>
    </location>
</feature>
<dbReference type="SMART" id="SM00848">
    <property type="entry name" value="Inhibitor_I29"/>
    <property type="match status" value="1"/>
</dbReference>
<gene>
    <name evidence="7" type="ORF">TTHERM_00320290</name>
</gene>
<comment type="similarity">
    <text evidence="1">Belongs to the peptidase C1 family.</text>
</comment>
<evidence type="ECO:0000259" key="5">
    <source>
        <dbReference type="SMART" id="SM00645"/>
    </source>
</evidence>
<dbReference type="eggNOG" id="KOG1543">
    <property type="taxonomic scope" value="Eukaryota"/>
</dbReference>
<reference evidence="8" key="1">
    <citation type="journal article" date="2006" name="PLoS Biol.">
        <title>Macronuclear genome sequence of the ciliate Tetrahymena thermophila, a model eukaryote.</title>
        <authorList>
            <person name="Eisen J.A."/>
            <person name="Coyne R.S."/>
            <person name="Wu M."/>
            <person name="Wu D."/>
            <person name="Thiagarajan M."/>
            <person name="Wortman J.R."/>
            <person name="Badger J.H."/>
            <person name="Ren Q."/>
            <person name="Amedeo P."/>
            <person name="Jones K.M."/>
            <person name="Tallon L.J."/>
            <person name="Delcher A.L."/>
            <person name="Salzberg S.L."/>
            <person name="Silva J.C."/>
            <person name="Haas B.J."/>
            <person name="Majoros W.H."/>
            <person name="Farzad M."/>
            <person name="Carlton J.M."/>
            <person name="Smith R.K. Jr."/>
            <person name="Garg J."/>
            <person name="Pearlman R.E."/>
            <person name="Karrer K.M."/>
            <person name="Sun L."/>
            <person name="Manning G."/>
            <person name="Elde N.C."/>
            <person name="Turkewitz A.P."/>
            <person name="Asai D.J."/>
            <person name="Wilkes D.E."/>
            <person name="Wang Y."/>
            <person name="Cai H."/>
            <person name="Collins K."/>
            <person name="Stewart B.A."/>
            <person name="Lee S.R."/>
            <person name="Wilamowska K."/>
            <person name="Weinberg Z."/>
            <person name="Ruzzo W.L."/>
            <person name="Wloga D."/>
            <person name="Gaertig J."/>
            <person name="Frankel J."/>
            <person name="Tsao C.-C."/>
            <person name="Gorovsky M.A."/>
            <person name="Keeling P.J."/>
            <person name="Waller R.F."/>
            <person name="Patron N.J."/>
            <person name="Cherry J.M."/>
            <person name="Stover N.A."/>
            <person name="Krieger C.J."/>
            <person name="del Toro C."/>
            <person name="Ryder H.F."/>
            <person name="Williamson S.C."/>
            <person name="Barbeau R.A."/>
            <person name="Hamilton E.P."/>
            <person name="Orias E."/>
        </authorList>
    </citation>
    <scope>NUCLEOTIDE SEQUENCE [LARGE SCALE GENOMIC DNA]</scope>
    <source>
        <strain evidence="8">SB210</strain>
    </source>
</reference>
<dbReference type="AlphaFoldDB" id="Q237Q8"/>
<dbReference type="SUPFAM" id="SSF54001">
    <property type="entry name" value="Cysteine proteinases"/>
    <property type="match status" value="1"/>
</dbReference>
<dbReference type="GeneID" id="7825126"/>
<dbReference type="OrthoDB" id="190265at2759"/>
<accession>Q237Q8</accession>
<keyword evidence="2" id="KW-0865">Zymogen</keyword>
<dbReference type="RefSeq" id="XP_001012928.1">
    <property type="nucleotide sequence ID" value="XM_001012928.1"/>
</dbReference>
<dbReference type="Pfam" id="PF08246">
    <property type="entry name" value="Inhibitor_I29"/>
    <property type="match status" value="1"/>
</dbReference>
<organism evidence="7 8">
    <name type="scientific">Tetrahymena thermophila (strain SB210)</name>
    <dbReference type="NCBI Taxonomy" id="312017"/>
    <lineage>
        <taxon>Eukaryota</taxon>
        <taxon>Sar</taxon>
        <taxon>Alveolata</taxon>
        <taxon>Ciliophora</taxon>
        <taxon>Intramacronucleata</taxon>
        <taxon>Oligohymenophorea</taxon>
        <taxon>Hymenostomatida</taxon>
        <taxon>Tetrahymenina</taxon>
        <taxon>Tetrahymenidae</taxon>
        <taxon>Tetrahymena</taxon>
    </lineage>
</organism>
<feature type="domain" description="Cathepsin propeptide inhibitor" evidence="6">
    <location>
        <begin position="29"/>
        <end position="87"/>
    </location>
</feature>
<dbReference type="HOGENOM" id="CLU_012184_1_2_1"/>
<protein>
    <submittedName>
        <fullName evidence="7">Papain family cysteine protease</fullName>
    </submittedName>
</protein>
<dbReference type="InterPro" id="IPR013128">
    <property type="entry name" value="Peptidase_C1A"/>
</dbReference>
<keyword evidence="7" id="KW-0378">Hydrolase</keyword>
<dbReference type="Pfam" id="PF00112">
    <property type="entry name" value="Peptidase_C1"/>
    <property type="match status" value="1"/>
</dbReference>
<evidence type="ECO:0000256" key="3">
    <source>
        <dbReference type="ARBA" id="ARBA00023157"/>
    </source>
</evidence>
<feature type="signal peptide" evidence="4">
    <location>
        <begin position="1"/>
        <end position="20"/>
    </location>
</feature>
<dbReference type="Proteomes" id="UP000009168">
    <property type="component" value="Unassembled WGS sequence"/>
</dbReference>
<dbReference type="GO" id="GO:0008234">
    <property type="term" value="F:cysteine-type peptidase activity"/>
    <property type="evidence" value="ECO:0007669"/>
    <property type="project" value="InterPro"/>
</dbReference>
<evidence type="ECO:0000313" key="8">
    <source>
        <dbReference type="Proteomes" id="UP000009168"/>
    </source>
</evidence>
<dbReference type="PROSITE" id="PS00139">
    <property type="entry name" value="THIOL_PROTEASE_CYS"/>
    <property type="match status" value="1"/>
</dbReference>
<dbReference type="FunFam" id="3.90.70.10:FF:000332">
    <property type="entry name" value="Cathepsin L1"/>
    <property type="match status" value="1"/>
</dbReference>
<dbReference type="InterPro" id="IPR039417">
    <property type="entry name" value="Peptidase_C1A_papain-like"/>
</dbReference>
<dbReference type="EMBL" id="GG662743">
    <property type="protein sequence ID" value="EAR92683.1"/>
    <property type="molecule type" value="Genomic_DNA"/>
</dbReference>
<keyword evidence="8" id="KW-1185">Reference proteome</keyword>
<dbReference type="InParanoid" id="Q237Q8"/>
<dbReference type="PRINTS" id="PR00705">
    <property type="entry name" value="PAPAIN"/>
</dbReference>
<dbReference type="InterPro" id="IPR025661">
    <property type="entry name" value="Pept_asp_AS"/>
</dbReference>
<dbReference type="CDD" id="cd02248">
    <property type="entry name" value="Peptidase_C1A"/>
    <property type="match status" value="1"/>
</dbReference>
<dbReference type="InterPro" id="IPR013201">
    <property type="entry name" value="Prot_inhib_I29"/>
</dbReference>
<dbReference type="OMA" id="EQWLMEN"/>
<keyword evidence="3" id="KW-1015">Disulfide bond</keyword>
<sequence>MSKFIILALIFGVFFSQALQEKNLKVYTFEQYVKEFNKNYGFNSEDYQLRKSIFERNLAEIIDFNNDPNHSYKKGVNQFTDQTQNELKEKTLGYSKNMNKIRPFRNLSVKPIEITEQQLKDLPTHVDWREKGVTTPVKDQGHCGSCWAQASAATIEAHAAINSGQLKILSTQQLVSCVPNPYQCGGTGGCQGAISELAFTYVQLYGLTSEFKYPYQSYFSGNTGNCTYDQSITTPEVSLDGYVKLQANDYNALLYAVATIGPLAVAVDGAKWHSYQSGIYNGCDYSQNIDVNHVVVLEGYGTDPELGDYWLIRNSWGTSFGENGYIRLARESKVTCGTDYSPLDGQACSGQNIPTKVCGQCGVAYDSAYPVNVQVIG</sequence>
<keyword evidence="4" id="KW-0732">Signal</keyword>
<dbReference type="Gene3D" id="3.90.70.10">
    <property type="entry name" value="Cysteine proteinases"/>
    <property type="match status" value="1"/>
</dbReference>
<evidence type="ECO:0000256" key="4">
    <source>
        <dbReference type="SAM" id="SignalP"/>
    </source>
</evidence>
<evidence type="ECO:0000259" key="6">
    <source>
        <dbReference type="SMART" id="SM00848"/>
    </source>
</evidence>
<dbReference type="InterPro" id="IPR000668">
    <property type="entry name" value="Peptidase_C1A_C"/>
</dbReference>
<evidence type="ECO:0000313" key="7">
    <source>
        <dbReference type="EMBL" id="EAR92683.1"/>
    </source>
</evidence>
<keyword evidence="7" id="KW-0645">Protease</keyword>
<dbReference type="SMART" id="SM00645">
    <property type="entry name" value="Pept_C1"/>
    <property type="match status" value="1"/>
</dbReference>
<name>Q237Q8_TETTS</name>
<dbReference type="PANTHER" id="PTHR12411">
    <property type="entry name" value="CYSTEINE PROTEASE FAMILY C1-RELATED"/>
    <property type="match status" value="1"/>
</dbReference>
<dbReference type="KEGG" id="tet:TTHERM_00320290"/>
<dbReference type="PROSITE" id="PS00640">
    <property type="entry name" value="THIOL_PROTEASE_ASN"/>
    <property type="match status" value="1"/>
</dbReference>
<dbReference type="GO" id="GO:0006508">
    <property type="term" value="P:proteolysis"/>
    <property type="evidence" value="ECO:0007669"/>
    <property type="project" value="UniProtKB-KW"/>
</dbReference>
<dbReference type="InterPro" id="IPR000169">
    <property type="entry name" value="Pept_cys_AS"/>
</dbReference>
<dbReference type="InterPro" id="IPR038765">
    <property type="entry name" value="Papain-like_cys_pep_sf"/>
</dbReference>
<proteinExistence type="inferred from homology"/>
<evidence type="ECO:0000256" key="1">
    <source>
        <dbReference type="ARBA" id="ARBA00008455"/>
    </source>
</evidence>
<evidence type="ECO:0000256" key="2">
    <source>
        <dbReference type="ARBA" id="ARBA00023145"/>
    </source>
</evidence>
<feature type="domain" description="Peptidase C1A papain C-terminal" evidence="5">
    <location>
        <begin position="122"/>
        <end position="346"/>
    </location>
</feature>